<comment type="caution">
    <text evidence="1">The sequence shown here is derived from an EMBL/GenBank/DDBJ whole genome shotgun (WGS) entry which is preliminary data.</text>
</comment>
<dbReference type="Proteomes" id="UP000812270">
    <property type="component" value="Unassembled WGS sequence"/>
</dbReference>
<organism evidence="1 2">
    <name type="scientific">Pinibacter aurantiacus</name>
    <dbReference type="NCBI Taxonomy" id="2851599"/>
    <lineage>
        <taxon>Bacteria</taxon>
        <taxon>Pseudomonadati</taxon>
        <taxon>Bacteroidota</taxon>
        <taxon>Chitinophagia</taxon>
        <taxon>Chitinophagales</taxon>
        <taxon>Chitinophagaceae</taxon>
        <taxon>Pinibacter</taxon>
    </lineage>
</organism>
<keyword evidence="2" id="KW-1185">Reference proteome</keyword>
<evidence type="ECO:0000313" key="1">
    <source>
        <dbReference type="EMBL" id="MBV4356570.1"/>
    </source>
</evidence>
<dbReference type="EMBL" id="JAHSPG010000002">
    <property type="protein sequence ID" value="MBV4356570.1"/>
    <property type="molecule type" value="Genomic_DNA"/>
</dbReference>
<accession>A0A9E2S9S6</accession>
<dbReference type="Pfam" id="PF03692">
    <property type="entry name" value="CxxCxxCC"/>
    <property type="match status" value="1"/>
</dbReference>
<dbReference type="PANTHER" id="PTHR35866:SF1">
    <property type="entry name" value="YKGJ FAMILY CYSTEINE CLUSTER PROTEIN"/>
    <property type="match status" value="1"/>
</dbReference>
<proteinExistence type="predicted"/>
<gene>
    <name evidence="1" type="ORF">KTO63_05365</name>
</gene>
<evidence type="ECO:0000313" key="2">
    <source>
        <dbReference type="Proteomes" id="UP000812270"/>
    </source>
</evidence>
<protein>
    <submittedName>
        <fullName evidence="1">YkgJ family cysteine cluster protein</fullName>
    </submittedName>
</protein>
<dbReference type="InterPro" id="IPR005358">
    <property type="entry name" value="Puta_zinc/iron-chelating_dom"/>
</dbReference>
<dbReference type="RefSeq" id="WP_217790197.1">
    <property type="nucleotide sequence ID" value="NZ_JAHSPG010000002.1"/>
</dbReference>
<sequence>MLPVNLKDFDKKVAENKSKLRRFLTKVEKNPPRHLDKIADQINTEVWQEVDCLSCANCCKKMSPTFTSKDLKRISAHLNMTEEEFRDKWLEYDKKDKDWMNKTQPCQFLDLKTNMCSIYEVRPADCSGFPHLNKKKMVDYIHVHKQNIQYCPATYKMVEKLSERAAAGAKASRERKEREA</sequence>
<dbReference type="PANTHER" id="PTHR35866">
    <property type="entry name" value="PUTATIVE-RELATED"/>
    <property type="match status" value="1"/>
</dbReference>
<reference evidence="1" key="1">
    <citation type="submission" date="2021-06" db="EMBL/GenBank/DDBJ databases">
        <authorList>
            <person name="Huq M.A."/>
        </authorList>
    </citation>
    <scope>NUCLEOTIDE SEQUENCE</scope>
    <source>
        <strain evidence="1">MAH-26</strain>
    </source>
</reference>
<dbReference type="AlphaFoldDB" id="A0A9E2S9S6"/>
<name>A0A9E2S9S6_9BACT</name>